<dbReference type="PROSITE" id="PS50943">
    <property type="entry name" value="HTH_CROC1"/>
    <property type="match status" value="1"/>
</dbReference>
<evidence type="ECO:0000256" key="1">
    <source>
        <dbReference type="ARBA" id="ARBA00023015"/>
    </source>
</evidence>
<dbReference type="InterPro" id="IPR001761">
    <property type="entry name" value="Peripla_BP/Lac1_sug-bd_dom"/>
</dbReference>
<dbReference type="SUPFAM" id="SSF53822">
    <property type="entry name" value="Periplasmic binding protein-like I"/>
    <property type="match status" value="1"/>
</dbReference>
<dbReference type="EMBL" id="QRMZ01000008">
    <property type="protein sequence ID" value="RHK06707.1"/>
    <property type="molecule type" value="Genomic_DNA"/>
</dbReference>
<dbReference type="AlphaFoldDB" id="A0A415ETS7"/>
<proteinExistence type="predicted"/>
<keyword evidence="3" id="KW-0804">Transcription</keyword>
<reference evidence="6 7" key="1">
    <citation type="submission" date="2018-08" db="EMBL/GenBank/DDBJ databases">
        <title>A genome reference for cultivated species of the human gut microbiota.</title>
        <authorList>
            <person name="Zou Y."/>
            <person name="Xue W."/>
            <person name="Luo G."/>
        </authorList>
    </citation>
    <scope>NUCLEOTIDE SEQUENCE [LARGE SCALE GENOMIC DNA]</scope>
    <source>
        <strain evidence="6 7">AF48-16</strain>
    </source>
</reference>
<evidence type="ECO:0000259" key="4">
    <source>
        <dbReference type="PROSITE" id="PS50932"/>
    </source>
</evidence>
<feature type="domain" description="HTH lacI-type" evidence="4">
    <location>
        <begin position="4"/>
        <end position="59"/>
    </location>
</feature>
<protein>
    <submittedName>
        <fullName evidence="6">LacI family transcriptional regulator</fullName>
    </submittedName>
</protein>
<dbReference type="InterPro" id="IPR010982">
    <property type="entry name" value="Lambda_DNA-bd_dom_sf"/>
</dbReference>
<dbReference type="InterPro" id="IPR028082">
    <property type="entry name" value="Peripla_BP_I"/>
</dbReference>
<name>A0A415ETS7_ENTCA</name>
<evidence type="ECO:0000256" key="2">
    <source>
        <dbReference type="ARBA" id="ARBA00023125"/>
    </source>
</evidence>
<feature type="domain" description="HTH cro/C1-type" evidence="5">
    <location>
        <begin position="8"/>
        <end position="49"/>
    </location>
</feature>
<dbReference type="PANTHER" id="PTHR30146:SF154">
    <property type="entry name" value="TRANSCRIPTION REGULATOR, MEMBER OF GALR FAMILY"/>
    <property type="match status" value="1"/>
</dbReference>
<dbReference type="GO" id="GO:0000976">
    <property type="term" value="F:transcription cis-regulatory region binding"/>
    <property type="evidence" value="ECO:0007669"/>
    <property type="project" value="TreeGrafter"/>
</dbReference>
<evidence type="ECO:0000256" key="3">
    <source>
        <dbReference type="ARBA" id="ARBA00023163"/>
    </source>
</evidence>
<sequence>MGKVTIMDVAKSAGVSKSTVSQYLNGRYSFMSKATQKKIQAAIEELNYIPNEIARSLTFKKSNTVGVIVSNIASQFTIDLVRAIERKFAQENIQLLLCNTDNNPEREQQYLSSLSARQVDGVILFPNSENRSYYQALNESDFPLVFVDRTIPDLEVLSVTLDNECATRLATQHLIDNGHQAIALVTYPYSKSGVSNRKGRVIGYLETLKENGIDESQVNVFEIEEYQSESAFKQILMEPSITGLVLTSDVLLEAFLIYAKKEGTRIPEELSIVSIDDATFAIFHNPMITTIKQPASQIGELSAELLLDLMNGTDKEMLLKESPYQFQPEICLRESVYRLREQ</sequence>
<dbReference type="Pfam" id="PF00532">
    <property type="entry name" value="Peripla_BP_1"/>
    <property type="match status" value="1"/>
</dbReference>
<dbReference type="PRINTS" id="PR00036">
    <property type="entry name" value="HTHLACI"/>
</dbReference>
<dbReference type="PROSITE" id="PS50932">
    <property type="entry name" value="HTH_LACI_2"/>
    <property type="match status" value="1"/>
</dbReference>
<keyword evidence="1" id="KW-0805">Transcription regulation</keyword>
<dbReference type="GO" id="GO:0003700">
    <property type="term" value="F:DNA-binding transcription factor activity"/>
    <property type="evidence" value="ECO:0007669"/>
    <property type="project" value="TreeGrafter"/>
</dbReference>
<dbReference type="SMART" id="SM00354">
    <property type="entry name" value="HTH_LACI"/>
    <property type="match status" value="1"/>
</dbReference>
<keyword evidence="2" id="KW-0238">DNA-binding</keyword>
<dbReference type="InterPro" id="IPR001387">
    <property type="entry name" value="Cro/C1-type_HTH"/>
</dbReference>
<dbReference type="PANTHER" id="PTHR30146">
    <property type="entry name" value="LACI-RELATED TRANSCRIPTIONAL REPRESSOR"/>
    <property type="match status" value="1"/>
</dbReference>
<organism evidence="6 7">
    <name type="scientific">Enterococcus casseliflavus</name>
    <name type="common">Enterococcus flavescens</name>
    <dbReference type="NCBI Taxonomy" id="37734"/>
    <lineage>
        <taxon>Bacteria</taxon>
        <taxon>Bacillati</taxon>
        <taxon>Bacillota</taxon>
        <taxon>Bacilli</taxon>
        <taxon>Lactobacillales</taxon>
        <taxon>Enterococcaceae</taxon>
        <taxon>Enterococcus</taxon>
    </lineage>
</organism>
<evidence type="ECO:0000313" key="6">
    <source>
        <dbReference type="EMBL" id="RHK06707.1"/>
    </source>
</evidence>
<comment type="caution">
    <text evidence="6">The sequence shown here is derived from an EMBL/GenBank/DDBJ whole genome shotgun (WGS) entry which is preliminary data.</text>
</comment>
<dbReference type="PROSITE" id="PS00356">
    <property type="entry name" value="HTH_LACI_1"/>
    <property type="match status" value="1"/>
</dbReference>
<dbReference type="Gene3D" id="1.10.260.40">
    <property type="entry name" value="lambda repressor-like DNA-binding domains"/>
    <property type="match status" value="1"/>
</dbReference>
<evidence type="ECO:0000313" key="7">
    <source>
        <dbReference type="Proteomes" id="UP000286288"/>
    </source>
</evidence>
<dbReference type="Proteomes" id="UP000286288">
    <property type="component" value="Unassembled WGS sequence"/>
</dbReference>
<dbReference type="Gene3D" id="3.40.50.2300">
    <property type="match status" value="2"/>
</dbReference>
<dbReference type="InterPro" id="IPR000843">
    <property type="entry name" value="HTH_LacI"/>
</dbReference>
<accession>A0A415ETS7</accession>
<dbReference type="Pfam" id="PF00356">
    <property type="entry name" value="LacI"/>
    <property type="match status" value="1"/>
</dbReference>
<dbReference type="CDD" id="cd01392">
    <property type="entry name" value="HTH_LacI"/>
    <property type="match status" value="1"/>
</dbReference>
<evidence type="ECO:0000259" key="5">
    <source>
        <dbReference type="PROSITE" id="PS50943"/>
    </source>
</evidence>
<dbReference type="SUPFAM" id="SSF47413">
    <property type="entry name" value="lambda repressor-like DNA-binding domains"/>
    <property type="match status" value="1"/>
</dbReference>
<gene>
    <name evidence="6" type="ORF">DW084_07555</name>
</gene>